<dbReference type="NCBIfam" id="NF001810">
    <property type="entry name" value="PRK00529.1"/>
    <property type="match status" value="1"/>
</dbReference>
<dbReference type="PROSITE" id="PS01275">
    <property type="entry name" value="EFP"/>
    <property type="match status" value="1"/>
</dbReference>
<dbReference type="AlphaFoldDB" id="A0A1K0JPI2"/>
<dbReference type="SUPFAM" id="SSF50104">
    <property type="entry name" value="Translation proteins SH3-like domain"/>
    <property type="match status" value="1"/>
</dbReference>
<dbReference type="PIRSF" id="PIRSF005901">
    <property type="entry name" value="EF-P"/>
    <property type="match status" value="1"/>
</dbReference>
<dbReference type="InterPro" id="IPR020599">
    <property type="entry name" value="Transl_elong_fac_P/YeiP"/>
</dbReference>
<dbReference type="PANTHER" id="PTHR30053">
    <property type="entry name" value="ELONGATION FACTOR P"/>
    <property type="match status" value="1"/>
</dbReference>
<evidence type="ECO:0000259" key="3">
    <source>
        <dbReference type="SMART" id="SM01185"/>
    </source>
</evidence>
<dbReference type="PANTHER" id="PTHR30053:SF14">
    <property type="entry name" value="TRANSLATION ELONGATION FACTOR KOW-LIKE DOMAIN-CONTAINING PROTEIN"/>
    <property type="match status" value="1"/>
</dbReference>
<accession>A0A1K0JPI2</accession>
<sequence length="192" mass="21449">MVEASELKSGMVIMLEGELHSVTSAGYHAGGGQQGSAVFAKFKSLKTGHIKELRLHPSNKLEEVALDHQEMEYLYTDGDAFFFMNPDTFEQISFPAETMGAYQKFLHPNMRIPVQLYEGEPVTIAFPPAVELTIMSTPPALHEHETSTFKTATLDNGMEVLVPQFVKEGDTVRIEVASGKYLERIRRVTRKS</sequence>
<dbReference type="InterPro" id="IPR014722">
    <property type="entry name" value="Rib_uL2_dom2"/>
</dbReference>
<dbReference type="RefSeq" id="WP_340530054.1">
    <property type="nucleotide sequence ID" value="NZ_FMSH01000497.1"/>
</dbReference>
<dbReference type="InterPro" id="IPR012340">
    <property type="entry name" value="NA-bd_OB-fold"/>
</dbReference>
<reference evidence="4" key="1">
    <citation type="submission" date="2016-09" db="EMBL/GenBank/DDBJ databases">
        <authorList>
            <person name="Capua I."/>
            <person name="De Benedictis P."/>
            <person name="Joannis T."/>
            <person name="Lombin L.H."/>
            <person name="Cattoli G."/>
        </authorList>
    </citation>
    <scope>NUCLEOTIDE SEQUENCE</scope>
    <source>
        <strain evidence="4">B9</strain>
    </source>
</reference>
<proteinExistence type="inferred from homology"/>
<dbReference type="GO" id="GO:0003746">
    <property type="term" value="F:translation elongation factor activity"/>
    <property type="evidence" value="ECO:0007669"/>
    <property type="project" value="UniProtKB-KW"/>
</dbReference>
<protein>
    <submittedName>
        <fullName evidence="4">Translation elongation factor P</fullName>
    </submittedName>
</protein>
<dbReference type="Pfam" id="PF08207">
    <property type="entry name" value="EFP_N"/>
    <property type="match status" value="1"/>
</dbReference>
<dbReference type="SMART" id="SM01185">
    <property type="entry name" value="EFP"/>
    <property type="match status" value="1"/>
</dbReference>
<dbReference type="SUPFAM" id="SSF50249">
    <property type="entry name" value="Nucleic acid-binding proteins"/>
    <property type="match status" value="2"/>
</dbReference>
<dbReference type="SMART" id="SM00841">
    <property type="entry name" value="Elong-fact-P_C"/>
    <property type="match status" value="1"/>
</dbReference>
<dbReference type="CDD" id="cd04470">
    <property type="entry name" value="S1_EF-P_repeat_1"/>
    <property type="match status" value="1"/>
</dbReference>
<feature type="domain" description="Translation elongation factor P/YeiP central" evidence="3">
    <location>
        <begin position="68"/>
        <end position="122"/>
    </location>
</feature>
<dbReference type="GO" id="GO:0043043">
    <property type="term" value="P:peptide biosynthetic process"/>
    <property type="evidence" value="ECO:0007669"/>
    <property type="project" value="InterPro"/>
</dbReference>
<dbReference type="InterPro" id="IPR008991">
    <property type="entry name" value="Translation_prot_SH3-like_sf"/>
</dbReference>
<dbReference type="Gene3D" id="2.40.50.140">
    <property type="entry name" value="Nucleic acid-binding proteins"/>
    <property type="match status" value="2"/>
</dbReference>
<dbReference type="InterPro" id="IPR013852">
    <property type="entry name" value="Transl_elong_P/YeiP_CS"/>
</dbReference>
<keyword evidence="4" id="KW-0648">Protein biosynthesis</keyword>
<dbReference type="Gene3D" id="2.30.30.30">
    <property type="match status" value="1"/>
</dbReference>
<gene>
    <name evidence="4" type="primary">efp</name>
    <name evidence="4" type="ORF">CNECB9_5460007</name>
</gene>
<dbReference type="GO" id="GO:0005829">
    <property type="term" value="C:cytosol"/>
    <property type="evidence" value="ECO:0007669"/>
    <property type="project" value="UniProtKB-ARBA"/>
</dbReference>
<evidence type="ECO:0000313" key="4">
    <source>
        <dbReference type="EMBL" id="SCU98042.1"/>
    </source>
</evidence>
<dbReference type="FunFam" id="2.40.50.140:FF:000004">
    <property type="entry name" value="Elongation factor P"/>
    <property type="match status" value="1"/>
</dbReference>
<name>A0A1K0JPI2_CUPNE</name>
<dbReference type="Pfam" id="PF01132">
    <property type="entry name" value="EFP"/>
    <property type="match status" value="1"/>
</dbReference>
<feature type="domain" description="Elongation factor P C-terminal" evidence="2">
    <location>
        <begin position="130"/>
        <end position="184"/>
    </location>
</feature>
<dbReference type="InterPro" id="IPR013185">
    <property type="entry name" value="Transl_elong_KOW-like"/>
</dbReference>
<dbReference type="FunFam" id="2.40.50.140:FF:000009">
    <property type="entry name" value="Elongation factor P"/>
    <property type="match status" value="1"/>
</dbReference>
<dbReference type="InterPro" id="IPR001059">
    <property type="entry name" value="Transl_elong_P/YeiP_cen"/>
</dbReference>
<dbReference type="Pfam" id="PF09285">
    <property type="entry name" value="Elong-fact-P_C"/>
    <property type="match status" value="1"/>
</dbReference>
<organism evidence="4">
    <name type="scientific">Cupriavidus necator</name>
    <name type="common">Alcaligenes eutrophus</name>
    <name type="synonym">Ralstonia eutropha</name>
    <dbReference type="NCBI Taxonomy" id="106590"/>
    <lineage>
        <taxon>Bacteria</taxon>
        <taxon>Pseudomonadati</taxon>
        <taxon>Pseudomonadota</taxon>
        <taxon>Betaproteobacteria</taxon>
        <taxon>Burkholderiales</taxon>
        <taxon>Burkholderiaceae</taxon>
        <taxon>Cupriavidus</taxon>
    </lineage>
</organism>
<dbReference type="InterPro" id="IPR015365">
    <property type="entry name" value="Elong-fact-P_C"/>
</dbReference>
<dbReference type="EMBL" id="FMSH01000497">
    <property type="protein sequence ID" value="SCU98042.1"/>
    <property type="molecule type" value="Genomic_DNA"/>
</dbReference>
<keyword evidence="4" id="KW-0251">Elongation factor</keyword>
<comment type="similarity">
    <text evidence="1">Belongs to the elongation factor P family.</text>
</comment>
<evidence type="ECO:0000256" key="1">
    <source>
        <dbReference type="ARBA" id="ARBA00009479"/>
    </source>
</evidence>
<evidence type="ECO:0000259" key="2">
    <source>
        <dbReference type="SMART" id="SM00841"/>
    </source>
</evidence>